<dbReference type="Proteomes" id="UP001172673">
    <property type="component" value="Unassembled WGS sequence"/>
</dbReference>
<evidence type="ECO:0000256" key="1">
    <source>
        <dbReference type="SAM" id="MobiDB-lite"/>
    </source>
</evidence>
<evidence type="ECO:0008006" key="4">
    <source>
        <dbReference type="Google" id="ProtNLM"/>
    </source>
</evidence>
<feature type="region of interest" description="Disordered" evidence="1">
    <location>
        <begin position="1"/>
        <end position="186"/>
    </location>
</feature>
<evidence type="ECO:0000313" key="2">
    <source>
        <dbReference type="EMBL" id="KAJ9611297.1"/>
    </source>
</evidence>
<accession>A0AA39CJI7</accession>
<organism evidence="2 3">
    <name type="scientific">Cladophialophora chaetospira</name>
    <dbReference type="NCBI Taxonomy" id="386627"/>
    <lineage>
        <taxon>Eukaryota</taxon>
        <taxon>Fungi</taxon>
        <taxon>Dikarya</taxon>
        <taxon>Ascomycota</taxon>
        <taxon>Pezizomycotina</taxon>
        <taxon>Eurotiomycetes</taxon>
        <taxon>Chaetothyriomycetidae</taxon>
        <taxon>Chaetothyriales</taxon>
        <taxon>Herpotrichiellaceae</taxon>
        <taxon>Cladophialophora</taxon>
    </lineage>
</organism>
<feature type="compositionally biased region" description="Basic and acidic residues" evidence="1">
    <location>
        <begin position="1"/>
        <end position="22"/>
    </location>
</feature>
<dbReference type="PANTHER" id="PTHR39606">
    <property type="entry name" value="SURFACE PROTEIN, PUTATIVE-RELATED"/>
    <property type="match status" value="1"/>
</dbReference>
<feature type="compositionally biased region" description="Basic and acidic residues" evidence="1">
    <location>
        <begin position="39"/>
        <end position="51"/>
    </location>
</feature>
<protein>
    <recommendedName>
        <fullName evidence="4">Cell surface protein</fullName>
    </recommendedName>
</protein>
<proteinExistence type="predicted"/>
<gene>
    <name evidence="2" type="ORF">H2200_004481</name>
</gene>
<feature type="compositionally biased region" description="Basic and acidic residues" evidence="1">
    <location>
        <begin position="71"/>
        <end position="84"/>
    </location>
</feature>
<feature type="compositionally biased region" description="Low complexity" evidence="1">
    <location>
        <begin position="111"/>
        <end position="130"/>
    </location>
</feature>
<evidence type="ECO:0000313" key="3">
    <source>
        <dbReference type="Proteomes" id="UP001172673"/>
    </source>
</evidence>
<feature type="compositionally biased region" description="Basic and acidic residues" evidence="1">
    <location>
        <begin position="153"/>
        <end position="173"/>
    </location>
</feature>
<keyword evidence="3" id="KW-1185">Reference proteome</keyword>
<reference evidence="2" key="1">
    <citation type="submission" date="2022-10" db="EMBL/GenBank/DDBJ databases">
        <title>Culturing micro-colonial fungi from biological soil crusts in the Mojave desert and describing Neophaeococcomyces mojavensis, and introducing the new genera and species Taxawa tesnikishii.</title>
        <authorList>
            <person name="Kurbessoian T."/>
            <person name="Stajich J.E."/>
        </authorList>
    </citation>
    <scope>NUCLEOTIDE SEQUENCE</scope>
    <source>
        <strain evidence="2">TK_41</strain>
    </source>
</reference>
<feature type="compositionally biased region" description="Polar residues" evidence="1">
    <location>
        <begin position="174"/>
        <end position="186"/>
    </location>
</feature>
<sequence>MSGIIEKAKEVLGGHEKKRDTQHSSSNAGPHNSNAANKLDPRVDSDQDHRAKGNAFSSNAGPHDSNAANKLDPRVDSDQDHRADPNSVVGGYKPGQAEGPFGHSNHGPLGTSGTHSTQGTLGGTHSTHGTAGTGGIHSNHGAFETGAAPHTAGPHDKDLLNKVDPRVDSDRDGSTTIGGNATNPRI</sequence>
<comment type="caution">
    <text evidence="2">The sequence shown here is derived from an EMBL/GenBank/DDBJ whole genome shotgun (WGS) entry which is preliminary data.</text>
</comment>
<dbReference type="PANTHER" id="PTHR39606:SF1">
    <property type="entry name" value="CELL SURFACE PROTEIN"/>
    <property type="match status" value="1"/>
</dbReference>
<dbReference type="EMBL" id="JAPDRK010000006">
    <property type="protein sequence ID" value="KAJ9611297.1"/>
    <property type="molecule type" value="Genomic_DNA"/>
</dbReference>
<feature type="compositionally biased region" description="Polar residues" evidence="1">
    <location>
        <begin position="23"/>
        <end position="36"/>
    </location>
</feature>
<dbReference type="AlphaFoldDB" id="A0AA39CJI7"/>
<name>A0AA39CJI7_9EURO</name>